<feature type="chain" id="PRO_5001557551" description="Chitin-binding type-2 domain-containing protein" evidence="1">
    <location>
        <begin position="26"/>
        <end position="305"/>
    </location>
</feature>
<dbReference type="EMBL" id="GAKP01007065">
    <property type="protein sequence ID" value="JAC51887.1"/>
    <property type="molecule type" value="Transcribed_RNA"/>
</dbReference>
<feature type="domain" description="Chitin-binding type-2" evidence="2">
    <location>
        <begin position="100"/>
        <end position="159"/>
    </location>
</feature>
<feature type="domain" description="Chitin-binding type-2" evidence="2">
    <location>
        <begin position="254"/>
        <end position="300"/>
    </location>
</feature>
<name>A0A034WC31_BACDO</name>
<organism evidence="3">
    <name type="scientific">Bactrocera dorsalis</name>
    <name type="common">Oriental fruit fly</name>
    <name type="synonym">Dacus dorsalis</name>
    <dbReference type="NCBI Taxonomy" id="27457"/>
    <lineage>
        <taxon>Eukaryota</taxon>
        <taxon>Metazoa</taxon>
        <taxon>Ecdysozoa</taxon>
        <taxon>Arthropoda</taxon>
        <taxon>Hexapoda</taxon>
        <taxon>Insecta</taxon>
        <taxon>Pterygota</taxon>
        <taxon>Neoptera</taxon>
        <taxon>Endopterygota</taxon>
        <taxon>Diptera</taxon>
        <taxon>Brachycera</taxon>
        <taxon>Muscomorpha</taxon>
        <taxon>Tephritoidea</taxon>
        <taxon>Tephritidae</taxon>
        <taxon>Bactrocera</taxon>
        <taxon>Bactrocera</taxon>
    </lineage>
</organism>
<dbReference type="InterPro" id="IPR036508">
    <property type="entry name" value="Chitin-bd_dom_sf"/>
</dbReference>
<accession>A0A034WC31</accession>
<dbReference type="SMART" id="SM00494">
    <property type="entry name" value="ChtBD2"/>
    <property type="match status" value="3"/>
</dbReference>
<proteinExistence type="predicted"/>
<dbReference type="PROSITE" id="PS50940">
    <property type="entry name" value="CHIT_BIND_II"/>
    <property type="match status" value="2"/>
</dbReference>
<dbReference type="Pfam" id="PF01607">
    <property type="entry name" value="CBM_14"/>
    <property type="match status" value="2"/>
</dbReference>
<evidence type="ECO:0000259" key="2">
    <source>
        <dbReference type="PROSITE" id="PS50940"/>
    </source>
</evidence>
<dbReference type="Gene3D" id="2.170.140.10">
    <property type="entry name" value="Chitin binding domain"/>
    <property type="match status" value="2"/>
</dbReference>
<keyword evidence="1" id="KW-0732">Signal</keyword>
<dbReference type="GO" id="GO:0005576">
    <property type="term" value="C:extracellular region"/>
    <property type="evidence" value="ECO:0007669"/>
    <property type="project" value="InterPro"/>
</dbReference>
<dbReference type="OrthoDB" id="6597859at2759"/>
<dbReference type="AlphaFoldDB" id="A0A034WC31"/>
<dbReference type="SUPFAM" id="SSF57625">
    <property type="entry name" value="Invertebrate chitin-binding proteins"/>
    <property type="match status" value="2"/>
</dbReference>
<evidence type="ECO:0000256" key="1">
    <source>
        <dbReference type="SAM" id="SignalP"/>
    </source>
</evidence>
<reference evidence="3" key="1">
    <citation type="journal article" date="2014" name="BMC Genomics">
        <title>Characterizing the developmental transcriptome of the oriental fruit fly, Bactrocera dorsalis (Diptera: Tephritidae) through comparative genomic analysis with Drosophila melanogaster utilizing modENCODE datasets.</title>
        <authorList>
            <person name="Geib S.M."/>
            <person name="Calla B."/>
            <person name="Hall B."/>
            <person name="Hou S."/>
            <person name="Manoukis N.C."/>
        </authorList>
    </citation>
    <scope>NUCLEOTIDE SEQUENCE</scope>
    <source>
        <strain evidence="3">Punador</strain>
    </source>
</reference>
<sequence>MRFSNTYSVLVFGSLLLTLWFALTASQIQPRETNTCEGRQTTGNICESCELLSTCVRNSSGWMTIPIEICDTAKGFYCNSRAGMCSNSTGPCHPFAMDGNFPCTSQGIFPDPYDCQKYHMCYFAGVTLVAVTLECYGNKAFNAATGQCTATLQDSICLLPQFQCDNVGDAHPWPNSPNVFYICRALSQQDERVLYPSLYRCTDGEVFNGYGCQQGSIASEITTRSPTVVGTATTTVTAVSGSGTGSTTTVAPSTGRCLVAGLSADPEDCTKYYYCSAVNGVQRHRSCPSGTHFSTQYVSCVLGAC</sequence>
<feature type="signal peptide" evidence="1">
    <location>
        <begin position="1"/>
        <end position="25"/>
    </location>
</feature>
<evidence type="ECO:0000313" key="3">
    <source>
        <dbReference type="EMBL" id="JAC51887.1"/>
    </source>
</evidence>
<protein>
    <recommendedName>
        <fullName evidence="2">Chitin-binding type-2 domain-containing protein</fullName>
    </recommendedName>
</protein>
<dbReference type="GO" id="GO:0008061">
    <property type="term" value="F:chitin binding"/>
    <property type="evidence" value="ECO:0007669"/>
    <property type="project" value="InterPro"/>
</dbReference>
<dbReference type="InterPro" id="IPR002557">
    <property type="entry name" value="Chitin-bd_dom"/>
</dbReference>